<dbReference type="PANTHER" id="PTHR33463:SF183">
    <property type="entry name" value="NB-ARC DOMAIN DISEASE RESISTANCE PROTEIN"/>
    <property type="match status" value="1"/>
</dbReference>
<name>A0A218WW22_PUNGR</name>
<feature type="region of interest" description="Disordered" evidence="11">
    <location>
        <begin position="77"/>
        <end position="114"/>
    </location>
</feature>
<dbReference type="GO" id="GO:0008270">
    <property type="term" value="F:zinc ion binding"/>
    <property type="evidence" value="ECO:0007669"/>
    <property type="project" value="UniProtKB-KW"/>
</dbReference>
<comment type="caution">
    <text evidence="13">The sequence shown here is derived from an EMBL/GenBank/DDBJ whole genome shotgun (WGS) entry which is preliminary data.</text>
</comment>
<evidence type="ECO:0000256" key="8">
    <source>
        <dbReference type="ARBA" id="ARBA00022833"/>
    </source>
</evidence>
<dbReference type="GO" id="GO:0005524">
    <property type="term" value="F:ATP binding"/>
    <property type="evidence" value="ECO:0007669"/>
    <property type="project" value="UniProtKB-KW"/>
</dbReference>
<evidence type="ECO:0000256" key="2">
    <source>
        <dbReference type="ARBA" id="ARBA00022614"/>
    </source>
</evidence>
<dbReference type="GO" id="GO:0006952">
    <property type="term" value="P:defense response"/>
    <property type="evidence" value="ECO:0007669"/>
    <property type="project" value="UniProtKB-KW"/>
</dbReference>
<evidence type="ECO:0000256" key="7">
    <source>
        <dbReference type="ARBA" id="ARBA00022821"/>
    </source>
</evidence>
<evidence type="ECO:0000256" key="6">
    <source>
        <dbReference type="ARBA" id="ARBA00022771"/>
    </source>
</evidence>
<evidence type="ECO:0000256" key="5">
    <source>
        <dbReference type="ARBA" id="ARBA00022741"/>
    </source>
</evidence>
<dbReference type="InterPro" id="IPR003591">
    <property type="entry name" value="Leu-rich_rpt_typical-subtyp"/>
</dbReference>
<keyword evidence="5" id="KW-0547">Nucleotide-binding</keyword>
<dbReference type="InterPro" id="IPR003656">
    <property type="entry name" value="Znf_BED"/>
</dbReference>
<dbReference type="Pfam" id="PF13855">
    <property type="entry name" value="LRR_8"/>
    <property type="match status" value="1"/>
</dbReference>
<comment type="similarity">
    <text evidence="1">Belongs to the disease resistance NB-LRR family.</text>
</comment>
<feature type="region of interest" description="Disordered" evidence="11">
    <location>
        <begin position="957"/>
        <end position="982"/>
    </location>
</feature>
<evidence type="ECO:0000256" key="4">
    <source>
        <dbReference type="ARBA" id="ARBA00022737"/>
    </source>
</evidence>
<dbReference type="Gene3D" id="3.40.50.300">
    <property type="entry name" value="P-loop containing nucleotide triphosphate hydrolases"/>
    <property type="match status" value="1"/>
</dbReference>
<dbReference type="Gene3D" id="1.10.8.430">
    <property type="entry name" value="Helical domain of apoptotic protease-activating factors"/>
    <property type="match status" value="1"/>
</dbReference>
<evidence type="ECO:0000313" key="13">
    <source>
        <dbReference type="EMBL" id="OWM76560.1"/>
    </source>
</evidence>
<dbReference type="PANTHER" id="PTHR33463">
    <property type="entry name" value="NB-ARC DOMAIN-CONTAINING PROTEIN-RELATED"/>
    <property type="match status" value="1"/>
</dbReference>
<keyword evidence="4" id="KW-0677">Repeat</keyword>
<dbReference type="SUPFAM" id="SSF52540">
    <property type="entry name" value="P-loop containing nucleoside triphosphate hydrolases"/>
    <property type="match status" value="1"/>
</dbReference>
<keyword evidence="6 10" id="KW-0863">Zinc-finger</keyword>
<dbReference type="InterPro" id="IPR057135">
    <property type="entry name" value="At4g27190-like_LRR"/>
</dbReference>
<reference evidence="14" key="1">
    <citation type="journal article" date="2017" name="Plant J.">
        <title>The pomegranate (Punica granatum L.) genome and the genomics of punicalagin biosynthesis.</title>
        <authorList>
            <person name="Qin G."/>
            <person name="Xu C."/>
            <person name="Ming R."/>
            <person name="Tang H."/>
            <person name="Guyot R."/>
            <person name="Kramer E.M."/>
            <person name="Hu Y."/>
            <person name="Yi X."/>
            <person name="Qi Y."/>
            <person name="Xu X."/>
            <person name="Gao Z."/>
            <person name="Pan H."/>
            <person name="Jian J."/>
            <person name="Tian Y."/>
            <person name="Yue Z."/>
            <person name="Xu Y."/>
        </authorList>
    </citation>
    <scope>NUCLEOTIDE SEQUENCE [LARGE SCALE GENOMIC DNA]</scope>
    <source>
        <strain evidence="14">cv. Dabenzi</strain>
    </source>
</reference>
<dbReference type="InterPro" id="IPR027417">
    <property type="entry name" value="P-loop_NTPase"/>
</dbReference>
<keyword evidence="3" id="KW-0479">Metal-binding</keyword>
<evidence type="ECO:0000256" key="1">
    <source>
        <dbReference type="ARBA" id="ARBA00008894"/>
    </source>
</evidence>
<evidence type="ECO:0000256" key="9">
    <source>
        <dbReference type="ARBA" id="ARBA00022840"/>
    </source>
</evidence>
<dbReference type="InterPro" id="IPR050905">
    <property type="entry name" value="Plant_NBS-LRR"/>
</dbReference>
<feature type="domain" description="BED-type" evidence="12">
    <location>
        <begin position="8"/>
        <end position="68"/>
    </location>
</feature>
<dbReference type="Gene3D" id="1.10.10.10">
    <property type="entry name" value="Winged helix-like DNA-binding domain superfamily/Winged helix DNA-binding domain"/>
    <property type="match status" value="1"/>
</dbReference>
<dbReference type="Pfam" id="PF00931">
    <property type="entry name" value="NB-ARC"/>
    <property type="match status" value="1"/>
</dbReference>
<dbReference type="InterPro" id="IPR001611">
    <property type="entry name" value="Leu-rich_rpt"/>
</dbReference>
<dbReference type="InterPro" id="IPR036388">
    <property type="entry name" value="WH-like_DNA-bd_sf"/>
</dbReference>
<dbReference type="Proteomes" id="UP000197138">
    <property type="component" value="Unassembled WGS sequence"/>
</dbReference>
<keyword evidence="7" id="KW-0611">Plant defense</keyword>
<evidence type="ECO:0000256" key="3">
    <source>
        <dbReference type="ARBA" id="ARBA00022723"/>
    </source>
</evidence>
<gene>
    <name evidence="13" type="ORF">CDL15_Pgr005524</name>
</gene>
<dbReference type="PRINTS" id="PR00364">
    <property type="entry name" value="DISEASERSIST"/>
</dbReference>
<dbReference type="GO" id="GO:0003677">
    <property type="term" value="F:DNA binding"/>
    <property type="evidence" value="ECO:0007669"/>
    <property type="project" value="InterPro"/>
</dbReference>
<dbReference type="InterPro" id="IPR042197">
    <property type="entry name" value="Apaf_helical"/>
</dbReference>
<dbReference type="Gene3D" id="3.80.10.10">
    <property type="entry name" value="Ribonuclease Inhibitor"/>
    <property type="match status" value="2"/>
</dbReference>
<evidence type="ECO:0000259" key="12">
    <source>
        <dbReference type="PROSITE" id="PS50808"/>
    </source>
</evidence>
<dbReference type="FunFam" id="3.40.50.300:FF:001091">
    <property type="entry name" value="Probable disease resistance protein At1g61300"/>
    <property type="match status" value="1"/>
</dbReference>
<evidence type="ECO:0000256" key="11">
    <source>
        <dbReference type="SAM" id="MobiDB-lite"/>
    </source>
</evidence>
<protein>
    <recommendedName>
        <fullName evidence="12">BED-type domain-containing protein</fullName>
    </recommendedName>
</protein>
<organism evidence="13 14">
    <name type="scientific">Punica granatum</name>
    <name type="common">Pomegranate</name>
    <dbReference type="NCBI Taxonomy" id="22663"/>
    <lineage>
        <taxon>Eukaryota</taxon>
        <taxon>Viridiplantae</taxon>
        <taxon>Streptophyta</taxon>
        <taxon>Embryophyta</taxon>
        <taxon>Tracheophyta</taxon>
        <taxon>Spermatophyta</taxon>
        <taxon>Magnoliopsida</taxon>
        <taxon>eudicotyledons</taxon>
        <taxon>Gunneridae</taxon>
        <taxon>Pentapetalae</taxon>
        <taxon>rosids</taxon>
        <taxon>malvids</taxon>
        <taxon>Myrtales</taxon>
        <taxon>Lythraceae</taxon>
        <taxon>Punica</taxon>
    </lineage>
</organism>
<proteinExistence type="inferred from homology"/>
<keyword evidence="9" id="KW-0067">ATP-binding</keyword>
<evidence type="ECO:0000313" key="14">
    <source>
        <dbReference type="Proteomes" id="UP000197138"/>
    </source>
</evidence>
<dbReference type="InterPro" id="IPR058922">
    <property type="entry name" value="WHD_DRP"/>
</dbReference>
<dbReference type="InterPro" id="IPR032675">
    <property type="entry name" value="LRR_dom_sf"/>
</dbReference>
<dbReference type="EMBL" id="MTKT01003181">
    <property type="protein sequence ID" value="OWM76560.1"/>
    <property type="molecule type" value="Genomic_DNA"/>
</dbReference>
<feature type="compositionally biased region" description="Basic and acidic residues" evidence="11">
    <location>
        <begin position="973"/>
        <end position="982"/>
    </location>
</feature>
<feature type="compositionally biased region" description="Polar residues" evidence="11">
    <location>
        <begin position="94"/>
        <end position="110"/>
    </location>
</feature>
<sequence>MDRPKVGKPPDKFWEKADKVISNEGQGPRWKCKFCKRIFPGGASRIKLHLGNVEGKGIKVCKEVDEDTMKEAREALEAWESNRKSPKRRRLGARTNSAQVNPQSVGQSNPTAPPQGSLYAIQTTGLPWQFALGYPDDSSNLSMSLGESSLIVLQDIWDETEVEGPSNAQGDINNQNNISCPGFETREADRLGLHQHDTLPPPHMRPVLEDQRSSMVHDLQDENANAPSCDIQSLQSDGTVRLPVNARQSLAEATLNVPPQGTTEANISEDNPVQDKLDDNIMLEQLNHFKPTQTDPDPNNEANEDIDSSMRNSVAREITQLEMLAPKLVGRERVVDELWDYLMTNDILCIGVYGMGGVGKTTTMKHLYNKLHDSAAFENVFWVTVSKDCSIHELQNKIARALMVPDLFKDVDEGMRPTLLFNHLSKKKKCLVILDDMWRHFELADVGIPVKKDGVRLVLTTRYRDVCEKMLCQAKIGVRPLSDEAAWALFVETFGSDLPPSQKLVAEDIVKECKGLPLAIVVRAGSMRGEVEDHVWEATLENLKRPGVLEQSTKESVFPSLMHSYNCLDKKKRLCFLTCALYPENCSIDRQELIELCIDEGVIREDRRRKMYNEGHRLLDELEKACLLEAFSEGGRGVGMHDVIRDMALHIMNTENAPCMVKSGLGLEAVPDDEEWLPNLQKVSLMRNHIMAVPPSISPNCPQLATLLLSHCSRLRKISKRFFERMQGLKVIYLSHTRITKVPKSVMNLKKLNALVLNRCSQLSRIPSLAKLTLLRKLDLRGCINIKEVPNGLEMLVNLTYLSLRETRIQRIPDGVVCKLKKLQHLEADYIAVKGEEVGKLRKLEALRCRFENMNELNEYTLCATTIESCSLVIGARTDLDYWHGVFVYFDVYLNFFNSGRVIIMDEGEYKIGETWHLPRDVKALWIRGYGGTWNMSNFMGLEELEELRITGCDEVSALSGSGGQPEEPEGQLEERTSPPPRGDHCPNLKVLQIFGCPKLKHLLVPRHSCNLYLKKLENLEIYHCEELESIIDEEELRTSSTSPLPPDAFSHFQSIKIDNCPKMKSVLTLELFMPLPSLQTIHVDNCKEMKVIGGQELDHGATSSLFLSPISTSPGDQLSTRKLALELYCLEELESIRGAATDEEESLTSSTSPLPPDAFSQLQSIQIEICPKMKYMVGRKSLPVLREIKLYGCHKMKRVLTLELFMLLPNLQTIIVHNCKEMKEVIGGQELDHGATSSLFLSPIPAASPGDQLSTRNLSLNLSLLPELESICGGTRLRDLIHVIQK</sequence>
<dbReference type="PROSITE" id="PS50808">
    <property type="entry name" value="ZF_BED"/>
    <property type="match status" value="1"/>
</dbReference>
<dbReference type="Pfam" id="PF23247">
    <property type="entry name" value="LRR_RPS2"/>
    <property type="match status" value="1"/>
</dbReference>
<dbReference type="InterPro" id="IPR002182">
    <property type="entry name" value="NB-ARC"/>
</dbReference>
<evidence type="ECO:0000256" key="10">
    <source>
        <dbReference type="PROSITE-ProRule" id="PRU00027"/>
    </source>
</evidence>
<dbReference type="GO" id="GO:0043531">
    <property type="term" value="F:ADP binding"/>
    <property type="evidence" value="ECO:0007669"/>
    <property type="project" value="InterPro"/>
</dbReference>
<dbReference type="FunFam" id="1.10.10.10:FF:000322">
    <property type="entry name" value="Probable disease resistance protein At1g63360"/>
    <property type="match status" value="1"/>
</dbReference>
<keyword evidence="8" id="KW-0862">Zinc</keyword>
<dbReference type="SUPFAM" id="SSF52058">
    <property type="entry name" value="L domain-like"/>
    <property type="match status" value="1"/>
</dbReference>
<keyword evidence="2" id="KW-0433">Leucine-rich repeat</keyword>
<dbReference type="SMART" id="SM00369">
    <property type="entry name" value="LRR_TYP"/>
    <property type="match status" value="3"/>
</dbReference>
<dbReference type="Pfam" id="PF23559">
    <property type="entry name" value="WHD_DRP"/>
    <property type="match status" value="1"/>
</dbReference>
<accession>A0A218WW22</accession>